<dbReference type="InterPro" id="IPR059117">
    <property type="entry name" value="APS_kinase_dom"/>
</dbReference>
<dbReference type="GO" id="GO:0004020">
    <property type="term" value="F:adenylylsulfate kinase activity"/>
    <property type="evidence" value="ECO:0007669"/>
    <property type="project" value="UniProtKB-EC"/>
</dbReference>
<sequence length="203" mass="22424">MSTPENIHTEFHRMLGRDAKEAQLKQRGHVFWFYGLSGSGKSTLANALERKLAEQGFITKILDGDNIRSGLNSDLGFSDADRQENIRRIAEVTRLFLDAGIVVFTSFITPKRELRAAAREIVGVDDITPVYVEASFETCAERDVKGLYAKAAAGGVKNFTGKDSSFEAPVAGDPDWTITTDNQTEEESLNQLLEKVLPLIKNS</sequence>
<dbReference type="EC" id="2.7.1.25" evidence="2 6"/>
<comment type="pathway">
    <text evidence="6 7">Sulfur metabolism; hydrogen sulfide biosynthesis; sulfite from sulfate: step 2/3.</text>
</comment>
<evidence type="ECO:0000313" key="10">
    <source>
        <dbReference type="Proteomes" id="UP001324993"/>
    </source>
</evidence>
<comment type="similarity">
    <text evidence="6 7">Belongs to the APS kinase family.</text>
</comment>
<organism evidence="9 10">
    <name type="scientific">Coraliomargarita algicola</name>
    <dbReference type="NCBI Taxonomy" id="3092156"/>
    <lineage>
        <taxon>Bacteria</taxon>
        <taxon>Pseudomonadati</taxon>
        <taxon>Verrucomicrobiota</taxon>
        <taxon>Opitutia</taxon>
        <taxon>Puniceicoccales</taxon>
        <taxon>Coraliomargaritaceae</taxon>
        <taxon>Coraliomargarita</taxon>
    </lineage>
</organism>
<keyword evidence="6 7" id="KW-0418">Kinase</keyword>
<dbReference type="RefSeq" id="WP_319831989.1">
    <property type="nucleotide sequence ID" value="NZ_CP138858.1"/>
</dbReference>
<evidence type="ECO:0000256" key="7">
    <source>
        <dbReference type="RuleBase" id="RU004347"/>
    </source>
</evidence>
<dbReference type="Proteomes" id="UP001324993">
    <property type="component" value="Chromosome"/>
</dbReference>
<keyword evidence="10" id="KW-1185">Reference proteome</keyword>
<dbReference type="PANTHER" id="PTHR42700:SF1">
    <property type="entry name" value="SULFATE ADENYLYLTRANSFERASE"/>
    <property type="match status" value="1"/>
</dbReference>
<comment type="catalytic activity">
    <reaction evidence="1 6 7">
        <text>adenosine 5'-phosphosulfate + ATP = 3'-phosphoadenylyl sulfate + ADP + H(+)</text>
        <dbReference type="Rhea" id="RHEA:24152"/>
        <dbReference type="ChEBI" id="CHEBI:15378"/>
        <dbReference type="ChEBI" id="CHEBI:30616"/>
        <dbReference type="ChEBI" id="CHEBI:58243"/>
        <dbReference type="ChEBI" id="CHEBI:58339"/>
        <dbReference type="ChEBI" id="CHEBI:456216"/>
        <dbReference type="EC" id="2.7.1.25"/>
    </reaction>
</comment>
<dbReference type="InterPro" id="IPR002891">
    <property type="entry name" value="APS"/>
</dbReference>
<dbReference type="NCBIfam" id="NF003013">
    <property type="entry name" value="PRK03846.1"/>
    <property type="match status" value="1"/>
</dbReference>
<dbReference type="EMBL" id="CP138858">
    <property type="protein sequence ID" value="WPJ95091.1"/>
    <property type="molecule type" value="Genomic_DNA"/>
</dbReference>
<proteinExistence type="inferred from homology"/>
<dbReference type="InterPro" id="IPR027417">
    <property type="entry name" value="P-loop_NTPase"/>
</dbReference>
<accession>A0ABZ0RIU0</accession>
<evidence type="ECO:0000313" key="9">
    <source>
        <dbReference type="EMBL" id="WPJ95091.1"/>
    </source>
</evidence>
<keyword evidence="6" id="KW-0597">Phosphoprotein</keyword>
<evidence type="ECO:0000256" key="3">
    <source>
        <dbReference type="ARBA" id="ARBA00022679"/>
    </source>
</evidence>
<gene>
    <name evidence="6 9" type="primary">cysC</name>
    <name evidence="9" type="ORF">SH580_16825</name>
</gene>
<evidence type="ECO:0000259" key="8">
    <source>
        <dbReference type="Pfam" id="PF01583"/>
    </source>
</evidence>
<feature type="binding site" evidence="6">
    <location>
        <begin position="35"/>
        <end position="42"/>
    </location>
    <ligand>
        <name>ATP</name>
        <dbReference type="ChEBI" id="CHEBI:30616"/>
    </ligand>
</feature>
<protein>
    <recommendedName>
        <fullName evidence="2 6">Adenylyl-sulfate kinase</fullName>
        <ecNumber evidence="2 6">2.7.1.25</ecNumber>
    </recommendedName>
    <alternativeName>
        <fullName evidence="6">APS kinase</fullName>
    </alternativeName>
    <alternativeName>
        <fullName evidence="6">ATP adenosine-5'-phosphosulfate 3'-phosphotransferase</fullName>
    </alternativeName>
    <alternativeName>
        <fullName evidence="6">Adenosine-5'-phosphosulfate kinase</fullName>
    </alternativeName>
</protein>
<dbReference type="PANTHER" id="PTHR42700">
    <property type="entry name" value="SULFATE ADENYLYLTRANSFERASE"/>
    <property type="match status" value="1"/>
</dbReference>
<evidence type="ECO:0000256" key="4">
    <source>
        <dbReference type="ARBA" id="ARBA00022741"/>
    </source>
</evidence>
<keyword evidence="3 6" id="KW-0808">Transferase</keyword>
<comment type="caution">
    <text evidence="6">Lacks conserved residue(s) required for the propagation of feature annotation.</text>
</comment>
<evidence type="ECO:0000256" key="2">
    <source>
        <dbReference type="ARBA" id="ARBA00012121"/>
    </source>
</evidence>
<keyword evidence="5 6" id="KW-0067">ATP-binding</keyword>
<dbReference type="Pfam" id="PF01583">
    <property type="entry name" value="APS_kinase"/>
    <property type="match status" value="1"/>
</dbReference>
<dbReference type="Gene3D" id="3.40.50.300">
    <property type="entry name" value="P-loop containing nucleotide triphosphate hydrolases"/>
    <property type="match status" value="1"/>
</dbReference>
<evidence type="ECO:0000256" key="6">
    <source>
        <dbReference type="HAMAP-Rule" id="MF_00065"/>
    </source>
</evidence>
<name>A0ABZ0RIU0_9BACT</name>
<evidence type="ECO:0000256" key="1">
    <source>
        <dbReference type="ARBA" id="ARBA00001823"/>
    </source>
</evidence>
<dbReference type="NCBIfam" id="TIGR00455">
    <property type="entry name" value="apsK"/>
    <property type="match status" value="1"/>
</dbReference>
<dbReference type="CDD" id="cd02027">
    <property type="entry name" value="APSK"/>
    <property type="match status" value="1"/>
</dbReference>
<reference evidence="9 10" key="1">
    <citation type="submission" date="2023-11" db="EMBL/GenBank/DDBJ databases">
        <title>Coraliomargarita sp. nov., isolated from marine algae.</title>
        <authorList>
            <person name="Lee J.K."/>
            <person name="Baek J.H."/>
            <person name="Kim J.M."/>
            <person name="Choi D.G."/>
            <person name="Jeon C.O."/>
        </authorList>
    </citation>
    <scope>NUCLEOTIDE SEQUENCE [LARGE SCALE GENOMIC DNA]</scope>
    <source>
        <strain evidence="9 10">J2-16</strain>
    </source>
</reference>
<dbReference type="InterPro" id="IPR050512">
    <property type="entry name" value="Sulf_AdTrans/APS_kinase"/>
</dbReference>
<evidence type="ECO:0000256" key="5">
    <source>
        <dbReference type="ARBA" id="ARBA00022840"/>
    </source>
</evidence>
<feature type="domain" description="APS kinase" evidence="8">
    <location>
        <begin position="27"/>
        <end position="172"/>
    </location>
</feature>
<comment type="function">
    <text evidence="6 7">Catalyzes the synthesis of activated sulfate.</text>
</comment>
<dbReference type="HAMAP" id="MF_00065">
    <property type="entry name" value="Adenylyl_sulf_kinase"/>
    <property type="match status" value="1"/>
</dbReference>
<dbReference type="SUPFAM" id="SSF52540">
    <property type="entry name" value="P-loop containing nucleoside triphosphate hydrolases"/>
    <property type="match status" value="1"/>
</dbReference>
<keyword evidence="4 6" id="KW-0547">Nucleotide-binding</keyword>